<name>A0A450Z431_9GAMM</name>
<evidence type="ECO:0000313" key="5">
    <source>
        <dbReference type="EMBL" id="VFK48536.1"/>
    </source>
</evidence>
<dbReference type="Pfam" id="PF03534">
    <property type="entry name" value="SpvB"/>
    <property type="match status" value="1"/>
</dbReference>
<keyword evidence="2" id="KW-0964">Secreted</keyword>
<evidence type="ECO:0000256" key="4">
    <source>
        <dbReference type="SAM" id="MobiDB-lite"/>
    </source>
</evidence>
<feature type="compositionally biased region" description="Basic and acidic residues" evidence="4">
    <location>
        <begin position="177"/>
        <end position="186"/>
    </location>
</feature>
<sequence length="232" mass="24483">MSIRSVFRYVTALALFAVIFSGAHAKKLVGSIPGQLGVEQGAAIYTIPIKVPPGAAGMRPDLAITYNSNGGNGLLGVGFSLSGLSTITRCGKTIAQDGAWGGVYYDSRDRFCLNGQRLIAISGADGGNGAEYRTEIDGYSRIIILWATGQRSGMVEGVDESGSGGGIRQDGGFPHRGPGEIDGKVVGGESDRGYGGKWDRFRILRESWDGGILSDADRICRGKGEVWVYIAE</sequence>
<gene>
    <name evidence="5" type="ORF">BECKTC1821E_GA0114239_11182</name>
</gene>
<dbReference type="AlphaFoldDB" id="A0A450Z431"/>
<keyword evidence="3" id="KW-0843">Virulence</keyword>
<dbReference type="GO" id="GO:0005737">
    <property type="term" value="C:cytoplasm"/>
    <property type="evidence" value="ECO:0007669"/>
    <property type="project" value="InterPro"/>
</dbReference>
<protein>
    <submittedName>
        <fullName evidence="5">Virulence plasmid B protein</fullName>
    </submittedName>
</protein>
<evidence type="ECO:0000256" key="2">
    <source>
        <dbReference type="ARBA" id="ARBA00022525"/>
    </source>
</evidence>
<evidence type="ECO:0000256" key="3">
    <source>
        <dbReference type="ARBA" id="ARBA00023026"/>
    </source>
</evidence>
<dbReference type="GO" id="GO:0005576">
    <property type="term" value="C:extracellular region"/>
    <property type="evidence" value="ECO:0007669"/>
    <property type="project" value="UniProtKB-SubCell"/>
</dbReference>
<reference evidence="5" key="1">
    <citation type="submission" date="2019-02" db="EMBL/GenBank/DDBJ databases">
        <authorList>
            <person name="Gruber-Vodicka R. H."/>
            <person name="Seah K. B. B."/>
        </authorList>
    </citation>
    <scope>NUCLEOTIDE SEQUENCE</scope>
    <source>
        <strain evidence="5">BECK_BZ125</strain>
    </source>
</reference>
<dbReference type="EMBL" id="CAADFT010000118">
    <property type="protein sequence ID" value="VFK48536.1"/>
    <property type="molecule type" value="Genomic_DNA"/>
</dbReference>
<accession>A0A450Z431</accession>
<evidence type="ECO:0000256" key="1">
    <source>
        <dbReference type="ARBA" id="ARBA00004613"/>
    </source>
</evidence>
<dbReference type="InterPro" id="IPR003284">
    <property type="entry name" value="Sal_SpvB"/>
</dbReference>
<comment type="subcellular location">
    <subcellularLocation>
        <location evidence="1">Secreted</location>
    </subcellularLocation>
</comment>
<proteinExistence type="predicted"/>
<feature type="region of interest" description="Disordered" evidence="4">
    <location>
        <begin position="157"/>
        <end position="186"/>
    </location>
</feature>
<organism evidence="5">
    <name type="scientific">Candidatus Kentrum sp. TC</name>
    <dbReference type="NCBI Taxonomy" id="2126339"/>
    <lineage>
        <taxon>Bacteria</taxon>
        <taxon>Pseudomonadati</taxon>
        <taxon>Pseudomonadota</taxon>
        <taxon>Gammaproteobacteria</taxon>
        <taxon>Candidatus Kentrum</taxon>
    </lineage>
</organism>